<feature type="compositionally biased region" description="Polar residues" evidence="1">
    <location>
        <begin position="125"/>
        <end position="134"/>
    </location>
</feature>
<protein>
    <submittedName>
        <fullName evidence="2">Uncharacterized protein</fullName>
    </submittedName>
</protein>
<keyword evidence="3" id="KW-1185">Reference proteome</keyword>
<sequence length="230" mass="25658">MDVEAINDYRPTSLEEHLTHVKDTYHNQNNLPHTPCNYESAMTEPRNEAERNRSASNKSGRSSVSTQSSRLSTRTNTSTSEQTALQTQIRESIVAASRTAPQQRPAAPQEFPARGRSQPPKPQRNDASGTRLAQDNSNPPSSDLSSWPSTASDITEPFPAFDVNYNREEALLPSHRVPHIVDICFYPLANTKIRTLYTTAYDAEGKTVQPTIALYIDDPNSCKNLKARCR</sequence>
<feature type="compositionally biased region" description="Low complexity" evidence="1">
    <location>
        <begin position="59"/>
        <end position="80"/>
    </location>
</feature>
<organism evidence="2 3">
    <name type="scientific">Extremus antarcticus</name>
    <dbReference type="NCBI Taxonomy" id="702011"/>
    <lineage>
        <taxon>Eukaryota</taxon>
        <taxon>Fungi</taxon>
        <taxon>Dikarya</taxon>
        <taxon>Ascomycota</taxon>
        <taxon>Pezizomycotina</taxon>
        <taxon>Dothideomycetes</taxon>
        <taxon>Dothideomycetidae</taxon>
        <taxon>Mycosphaerellales</taxon>
        <taxon>Extremaceae</taxon>
        <taxon>Extremus</taxon>
    </lineage>
</organism>
<feature type="region of interest" description="Disordered" evidence="1">
    <location>
        <begin position="24"/>
        <end position="151"/>
    </location>
</feature>
<proteinExistence type="predicted"/>
<feature type="compositionally biased region" description="Polar residues" evidence="1">
    <location>
        <begin position="81"/>
        <end position="90"/>
    </location>
</feature>
<accession>A0AAJ0G4M8</accession>
<name>A0AAJ0G4M8_9PEZI</name>
<evidence type="ECO:0000256" key="1">
    <source>
        <dbReference type="SAM" id="MobiDB-lite"/>
    </source>
</evidence>
<dbReference type="AlphaFoldDB" id="A0AAJ0G4M8"/>
<gene>
    <name evidence="2" type="ORF">LTR09_012062</name>
</gene>
<dbReference type="Proteomes" id="UP001271007">
    <property type="component" value="Unassembled WGS sequence"/>
</dbReference>
<evidence type="ECO:0000313" key="2">
    <source>
        <dbReference type="EMBL" id="KAK3046477.1"/>
    </source>
</evidence>
<dbReference type="EMBL" id="JAWDJX010000091">
    <property type="protein sequence ID" value="KAK3046477.1"/>
    <property type="molecule type" value="Genomic_DNA"/>
</dbReference>
<feature type="compositionally biased region" description="Low complexity" evidence="1">
    <location>
        <begin position="135"/>
        <end position="151"/>
    </location>
</feature>
<evidence type="ECO:0000313" key="3">
    <source>
        <dbReference type="Proteomes" id="UP001271007"/>
    </source>
</evidence>
<reference evidence="2" key="1">
    <citation type="submission" date="2023-04" db="EMBL/GenBank/DDBJ databases">
        <title>Black Yeasts Isolated from many extreme environments.</title>
        <authorList>
            <person name="Coleine C."/>
            <person name="Stajich J.E."/>
            <person name="Selbmann L."/>
        </authorList>
    </citation>
    <scope>NUCLEOTIDE SEQUENCE</scope>
    <source>
        <strain evidence="2">CCFEE 5312</strain>
    </source>
</reference>
<comment type="caution">
    <text evidence="2">The sequence shown here is derived from an EMBL/GenBank/DDBJ whole genome shotgun (WGS) entry which is preliminary data.</text>
</comment>